<gene>
    <name evidence="3" type="ORF">J2Z42_001662</name>
</gene>
<feature type="domain" description="ACT" evidence="2">
    <location>
        <begin position="69"/>
        <end position="144"/>
    </location>
</feature>
<dbReference type="Gene3D" id="3.30.70.260">
    <property type="match status" value="1"/>
</dbReference>
<dbReference type="InterPro" id="IPR008310">
    <property type="entry name" value="UPF0735_ACT_dom-cont"/>
</dbReference>
<protein>
    <recommendedName>
        <fullName evidence="1">UPF0735 ACT domain-containing protein J2Z42_001662</fullName>
    </recommendedName>
</protein>
<dbReference type="RefSeq" id="WP_209702139.1">
    <property type="nucleotide sequence ID" value="NZ_JAGGLM010000009.1"/>
</dbReference>
<dbReference type="PROSITE" id="PS51671">
    <property type="entry name" value="ACT"/>
    <property type="match status" value="1"/>
</dbReference>
<comment type="caution">
    <text evidence="3">The sequence shown here is derived from an EMBL/GenBank/DDBJ whole genome shotgun (WGS) entry which is preliminary data.</text>
</comment>
<evidence type="ECO:0000313" key="3">
    <source>
        <dbReference type="EMBL" id="MBP2032983.1"/>
    </source>
</evidence>
<dbReference type="GO" id="GO:0004106">
    <property type="term" value="F:chorismate mutase activity"/>
    <property type="evidence" value="ECO:0007669"/>
    <property type="project" value="UniProtKB-EC"/>
</dbReference>
<comment type="similarity">
    <text evidence="1">Belongs to the UPF0735 family.</text>
</comment>
<dbReference type="NCBIfam" id="NF003361">
    <property type="entry name" value="PRK04435.1"/>
    <property type="match status" value="1"/>
</dbReference>
<evidence type="ECO:0000256" key="1">
    <source>
        <dbReference type="HAMAP-Rule" id="MF_00707"/>
    </source>
</evidence>
<sequence length="145" mass="16043">MNNKFLIIDSEILPDVFLKVVKVKELLRTGSVKDISEGVKKIGISRSTYYKYKDSVFTMSEGVAGHKVTLGFMVLHKAGTLSKIIDKIAQMKGNILTINQDIPINNVASVTITFDASKLIIDTNELVDEIKSMDSIVNVRLLAVE</sequence>
<reference evidence="3 4" key="1">
    <citation type="submission" date="2021-03" db="EMBL/GenBank/DDBJ databases">
        <title>Genomic Encyclopedia of Type Strains, Phase IV (KMG-IV): sequencing the most valuable type-strain genomes for metagenomic binning, comparative biology and taxonomic classification.</title>
        <authorList>
            <person name="Goeker M."/>
        </authorList>
    </citation>
    <scope>NUCLEOTIDE SEQUENCE [LARGE SCALE GENOMIC DNA]</scope>
    <source>
        <strain evidence="3 4">DSM 28783</strain>
    </source>
</reference>
<organism evidence="3 4">
    <name type="scientific">Clostridium algifaecis</name>
    <dbReference type="NCBI Taxonomy" id="1472040"/>
    <lineage>
        <taxon>Bacteria</taxon>
        <taxon>Bacillati</taxon>
        <taxon>Bacillota</taxon>
        <taxon>Clostridia</taxon>
        <taxon>Eubacteriales</taxon>
        <taxon>Clostridiaceae</taxon>
        <taxon>Clostridium</taxon>
    </lineage>
</organism>
<name>A0ABS4KSG8_9CLOT</name>
<dbReference type="HAMAP" id="MF_00707">
    <property type="entry name" value="UPF0735"/>
    <property type="match status" value="1"/>
</dbReference>
<dbReference type="Proteomes" id="UP001519307">
    <property type="component" value="Unassembled WGS sequence"/>
</dbReference>
<dbReference type="InterPro" id="IPR045865">
    <property type="entry name" value="ACT-like_dom_sf"/>
</dbReference>
<proteinExistence type="inferred from homology"/>
<evidence type="ECO:0000313" key="4">
    <source>
        <dbReference type="Proteomes" id="UP001519307"/>
    </source>
</evidence>
<dbReference type="SUPFAM" id="SSF55021">
    <property type="entry name" value="ACT-like"/>
    <property type="match status" value="1"/>
</dbReference>
<keyword evidence="3" id="KW-0413">Isomerase</keyword>
<evidence type="ECO:0000259" key="2">
    <source>
        <dbReference type="PROSITE" id="PS51671"/>
    </source>
</evidence>
<dbReference type="EMBL" id="JAGGLM010000009">
    <property type="protein sequence ID" value="MBP2032983.1"/>
    <property type="molecule type" value="Genomic_DNA"/>
</dbReference>
<accession>A0ABS4KSG8</accession>
<keyword evidence="4" id="KW-1185">Reference proteome</keyword>
<dbReference type="PIRSF" id="PIRSF025624">
    <property type="entry name" value="ACT_PheB"/>
    <property type="match status" value="1"/>
</dbReference>
<dbReference type="InterPro" id="IPR002912">
    <property type="entry name" value="ACT_dom"/>
</dbReference>